<keyword evidence="1" id="KW-1133">Transmembrane helix</keyword>
<dbReference type="Gene3D" id="3.40.50.11350">
    <property type="match status" value="1"/>
</dbReference>
<gene>
    <name evidence="2" type="ORF">JYZ213_LOCUS31471</name>
</gene>
<dbReference type="EMBL" id="CAJNOG010000532">
    <property type="protein sequence ID" value="CAF1285400.1"/>
    <property type="molecule type" value="Genomic_DNA"/>
</dbReference>
<evidence type="ECO:0000313" key="3">
    <source>
        <dbReference type="Proteomes" id="UP000663845"/>
    </source>
</evidence>
<feature type="transmembrane region" description="Helical" evidence="1">
    <location>
        <begin position="12"/>
        <end position="31"/>
    </location>
</feature>
<keyword evidence="1" id="KW-0812">Transmembrane</keyword>
<dbReference type="Proteomes" id="UP000663845">
    <property type="component" value="Unassembled WGS sequence"/>
</dbReference>
<reference evidence="2" key="1">
    <citation type="submission" date="2021-02" db="EMBL/GenBank/DDBJ databases">
        <authorList>
            <person name="Nowell W R."/>
        </authorList>
    </citation>
    <scope>NUCLEOTIDE SEQUENCE</scope>
</reference>
<name>A0A815CCD5_9BILA</name>
<comment type="caution">
    <text evidence="2">The sequence shown here is derived from an EMBL/GenBank/DDBJ whole genome shotgun (WGS) entry which is preliminary data.</text>
</comment>
<accession>A0A815CCD5</accession>
<sequence length="565" mass="67209">MIRYFSRYGFRRLIQIFSTFLFILFLFIYIYPHHTISKDEKEVWQIPALSSDIRTHDFRLYPESRSSREYDALQIDNIAESMFLLNNAIIDDKQDYSKPLKYSQSKFRSASVPIIWLDNKGDVHWNRVAQHEMLNYLIEKQFPNHNISTCLSRPLFILEQWPMGLFSRFHCFIEHFGQTLYSPRMTLLLPKGFFAGFASVDDFQKEGILRYYQSISLCSSYLNHPELKTLSDHLHTIGHRSSDTKIIANVHELLEHNETTIKYKLSKDIWKFGYDHVPHRRWLFDRNRENIKETINYYSPVELLIDHSNEHIYYPNSPILDLKKWVSRNSPQAFPTDVLQGTTTNLTISDHIFSSFLRYMFVLFFSQLAPRIQTSAKLLAHHWSEYFSDKYHKPYNEVLSNMAALYIRRGDKSTEDSFWHKHKRWRNISMYVKGIIDEEKRREIKYTTIFIMTDDKIVMNSIQEYSKVGLTTSDTDESYARHHLYGRDIIYNVFAPQSCLDPFSRIDFDQFLVNIQFIRSHASFVVGHTDSNVARYLEEIIYVDRQHEKNVQTRTYVINAPDTLD</sequence>
<organism evidence="2 3">
    <name type="scientific">Adineta steineri</name>
    <dbReference type="NCBI Taxonomy" id="433720"/>
    <lineage>
        <taxon>Eukaryota</taxon>
        <taxon>Metazoa</taxon>
        <taxon>Spiralia</taxon>
        <taxon>Gnathifera</taxon>
        <taxon>Rotifera</taxon>
        <taxon>Eurotatoria</taxon>
        <taxon>Bdelloidea</taxon>
        <taxon>Adinetida</taxon>
        <taxon>Adinetidae</taxon>
        <taxon>Adineta</taxon>
    </lineage>
</organism>
<evidence type="ECO:0000313" key="2">
    <source>
        <dbReference type="EMBL" id="CAF1285400.1"/>
    </source>
</evidence>
<evidence type="ECO:0000256" key="1">
    <source>
        <dbReference type="SAM" id="Phobius"/>
    </source>
</evidence>
<proteinExistence type="predicted"/>
<keyword evidence="1" id="KW-0472">Membrane</keyword>
<protein>
    <submittedName>
        <fullName evidence="2">Uncharacterized protein</fullName>
    </submittedName>
</protein>
<dbReference type="AlphaFoldDB" id="A0A815CCD5"/>